<evidence type="ECO:0000256" key="10">
    <source>
        <dbReference type="ARBA" id="ARBA00022833"/>
    </source>
</evidence>
<evidence type="ECO:0000256" key="5">
    <source>
        <dbReference type="ARBA" id="ARBA00022679"/>
    </source>
</evidence>
<evidence type="ECO:0000256" key="11">
    <source>
        <dbReference type="ARBA" id="ARBA00022989"/>
    </source>
</evidence>
<feature type="transmembrane region" description="Helical" evidence="16">
    <location>
        <begin position="64"/>
        <end position="85"/>
    </location>
</feature>
<reference evidence="18" key="1">
    <citation type="journal article" date="2013" name="J. Plant Res.">
        <title>Effect of fungi and light on seed germination of three Opuntia species from semiarid lands of central Mexico.</title>
        <authorList>
            <person name="Delgado-Sanchez P."/>
            <person name="Jimenez-Bremont J.F."/>
            <person name="Guerrero-Gonzalez Mde L."/>
            <person name="Flores J."/>
        </authorList>
    </citation>
    <scope>NUCLEOTIDE SEQUENCE</scope>
    <source>
        <tissue evidence="18">Cladode</tissue>
    </source>
</reference>
<keyword evidence="11 16" id="KW-1133">Transmembrane helix</keyword>
<dbReference type="EMBL" id="GISG01177640">
    <property type="protein sequence ID" value="MBA4653141.1"/>
    <property type="molecule type" value="Transcribed_RNA"/>
</dbReference>
<proteinExistence type="inferred from homology"/>
<feature type="transmembrane region" description="Helical" evidence="16">
    <location>
        <begin position="24"/>
        <end position="43"/>
    </location>
</feature>
<dbReference type="PANTHER" id="PTHR14155">
    <property type="entry name" value="RING FINGER DOMAIN-CONTAINING"/>
    <property type="match status" value="1"/>
</dbReference>
<dbReference type="Pfam" id="PF13639">
    <property type="entry name" value="zf-RING_2"/>
    <property type="match status" value="1"/>
</dbReference>
<keyword evidence="8 14" id="KW-0863">Zinc-finger</keyword>
<comment type="catalytic activity">
    <reaction evidence="1">
        <text>S-ubiquitinyl-[E2 ubiquitin-conjugating enzyme]-L-cysteine + [acceptor protein]-L-lysine = [E2 ubiquitin-conjugating enzyme]-L-cysteine + N(6)-ubiquitinyl-[acceptor protein]-L-lysine.</text>
        <dbReference type="EC" id="2.3.2.27"/>
    </reaction>
</comment>
<keyword evidence="6 16" id="KW-0812">Transmembrane</keyword>
<evidence type="ECO:0000256" key="4">
    <source>
        <dbReference type="ARBA" id="ARBA00012483"/>
    </source>
</evidence>
<dbReference type="AlphaFoldDB" id="A0A7C9DVV6"/>
<dbReference type="SMART" id="SM00184">
    <property type="entry name" value="RING"/>
    <property type="match status" value="1"/>
</dbReference>
<accession>A0A7C9DVV6</accession>
<evidence type="ECO:0000256" key="16">
    <source>
        <dbReference type="SAM" id="Phobius"/>
    </source>
</evidence>
<evidence type="ECO:0000256" key="13">
    <source>
        <dbReference type="ARBA" id="ARBA00024209"/>
    </source>
</evidence>
<dbReference type="CDD" id="cd16461">
    <property type="entry name" value="RING-H2_EL5-like"/>
    <property type="match status" value="1"/>
</dbReference>
<dbReference type="Gene3D" id="3.30.40.10">
    <property type="entry name" value="Zinc/RING finger domain, C3HC4 (zinc finger)"/>
    <property type="match status" value="1"/>
</dbReference>
<feature type="region of interest" description="Disordered" evidence="15">
    <location>
        <begin position="240"/>
        <end position="259"/>
    </location>
</feature>
<evidence type="ECO:0000256" key="6">
    <source>
        <dbReference type="ARBA" id="ARBA00022692"/>
    </source>
</evidence>
<feature type="domain" description="RING-type" evidence="17">
    <location>
        <begin position="146"/>
        <end position="188"/>
    </location>
</feature>
<comment type="pathway">
    <text evidence="3">Protein modification; protein ubiquitination.</text>
</comment>
<dbReference type="InterPro" id="IPR053238">
    <property type="entry name" value="RING-H2_zinc_finger"/>
</dbReference>
<evidence type="ECO:0000256" key="3">
    <source>
        <dbReference type="ARBA" id="ARBA00004906"/>
    </source>
</evidence>
<evidence type="ECO:0000313" key="18">
    <source>
        <dbReference type="EMBL" id="MBA4653141.1"/>
    </source>
</evidence>
<dbReference type="InterPro" id="IPR001841">
    <property type="entry name" value="Znf_RING"/>
</dbReference>
<comment type="similarity">
    <text evidence="13">Belongs to the RING-type zinc finger family. ATL subfamily.</text>
</comment>
<keyword evidence="7" id="KW-0479">Metal-binding</keyword>
<evidence type="ECO:0000256" key="8">
    <source>
        <dbReference type="ARBA" id="ARBA00022771"/>
    </source>
</evidence>
<dbReference type="GO" id="GO:0016020">
    <property type="term" value="C:membrane"/>
    <property type="evidence" value="ECO:0007669"/>
    <property type="project" value="UniProtKB-SubCell"/>
</dbReference>
<dbReference type="PANTHER" id="PTHR14155:SF263">
    <property type="entry name" value="E3 UBIQUITIN-PROTEIN LIGASE ATL6"/>
    <property type="match status" value="1"/>
</dbReference>
<comment type="subcellular location">
    <subcellularLocation>
        <location evidence="2">Membrane</location>
        <topology evidence="2">Single-pass membrane protein</topology>
    </subcellularLocation>
</comment>
<protein>
    <recommendedName>
        <fullName evidence="4">RING-type E3 ubiquitin transferase</fullName>
        <ecNumber evidence="4">2.3.2.27</ecNumber>
    </recommendedName>
</protein>
<dbReference type="EC" id="2.3.2.27" evidence="4"/>
<organism evidence="18">
    <name type="scientific">Opuntia streptacantha</name>
    <name type="common">Prickly pear cactus</name>
    <name type="synonym">Opuntia cardona</name>
    <dbReference type="NCBI Taxonomy" id="393608"/>
    <lineage>
        <taxon>Eukaryota</taxon>
        <taxon>Viridiplantae</taxon>
        <taxon>Streptophyta</taxon>
        <taxon>Embryophyta</taxon>
        <taxon>Tracheophyta</taxon>
        <taxon>Spermatophyta</taxon>
        <taxon>Magnoliopsida</taxon>
        <taxon>eudicotyledons</taxon>
        <taxon>Gunneridae</taxon>
        <taxon>Pentapetalae</taxon>
        <taxon>Caryophyllales</taxon>
        <taxon>Cactineae</taxon>
        <taxon>Cactaceae</taxon>
        <taxon>Opuntioideae</taxon>
        <taxon>Opuntia</taxon>
    </lineage>
</organism>
<name>A0A7C9DVV6_OPUST</name>
<evidence type="ECO:0000256" key="2">
    <source>
        <dbReference type="ARBA" id="ARBA00004167"/>
    </source>
</evidence>
<dbReference type="SUPFAM" id="SSF57850">
    <property type="entry name" value="RING/U-box"/>
    <property type="match status" value="1"/>
</dbReference>
<evidence type="ECO:0000259" key="17">
    <source>
        <dbReference type="PROSITE" id="PS50089"/>
    </source>
</evidence>
<dbReference type="GO" id="GO:0061630">
    <property type="term" value="F:ubiquitin protein ligase activity"/>
    <property type="evidence" value="ECO:0007669"/>
    <property type="project" value="UniProtKB-EC"/>
</dbReference>
<keyword evidence="5" id="KW-0808">Transferase</keyword>
<dbReference type="FunFam" id="3.30.40.10:FF:000187">
    <property type="entry name" value="E3 ubiquitin-protein ligase ATL6"/>
    <property type="match status" value="1"/>
</dbReference>
<evidence type="ECO:0000256" key="9">
    <source>
        <dbReference type="ARBA" id="ARBA00022786"/>
    </source>
</evidence>
<keyword evidence="12 16" id="KW-0472">Membrane</keyword>
<evidence type="ECO:0000256" key="1">
    <source>
        <dbReference type="ARBA" id="ARBA00000900"/>
    </source>
</evidence>
<keyword evidence="9" id="KW-0833">Ubl conjugation pathway</keyword>
<dbReference type="InterPro" id="IPR013083">
    <property type="entry name" value="Znf_RING/FYVE/PHD"/>
</dbReference>
<dbReference type="PROSITE" id="PS50089">
    <property type="entry name" value="ZF_RING_2"/>
    <property type="match status" value="1"/>
</dbReference>
<dbReference type="GO" id="GO:0008270">
    <property type="term" value="F:zinc ion binding"/>
    <property type="evidence" value="ECO:0007669"/>
    <property type="project" value="UniProtKB-KW"/>
</dbReference>
<evidence type="ECO:0000256" key="12">
    <source>
        <dbReference type="ARBA" id="ARBA00023136"/>
    </source>
</evidence>
<evidence type="ECO:0000256" key="14">
    <source>
        <dbReference type="PROSITE-ProRule" id="PRU00175"/>
    </source>
</evidence>
<keyword evidence="10" id="KW-0862">Zinc</keyword>
<reference evidence="18" key="2">
    <citation type="submission" date="2020-07" db="EMBL/GenBank/DDBJ databases">
        <authorList>
            <person name="Vera ALvarez R."/>
            <person name="Arias-Moreno D.M."/>
            <person name="Jimenez-Jacinto V."/>
            <person name="Jimenez-Bremont J.F."/>
            <person name="Swaminathan K."/>
            <person name="Moose S.P."/>
            <person name="Guerrero-Gonzalez M.L."/>
            <person name="Marino-Ramirez L."/>
            <person name="Landsman D."/>
            <person name="Rodriguez-Kessler M."/>
            <person name="Delgado-Sanchez P."/>
        </authorList>
    </citation>
    <scope>NUCLEOTIDE SEQUENCE</scope>
    <source>
        <tissue evidence="18">Cladode</tissue>
    </source>
</reference>
<evidence type="ECO:0000256" key="15">
    <source>
        <dbReference type="SAM" id="MobiDB-lite"/>
    </source>
</evidence>
<evidence type="ECO:0000256" key="7">
    <source>
        <dbReference type="ARBA" id="ARBA00022723"/>
    </source>
</evidence>
<sequence>MKSHNSSTVNHPCISHHGITTTTFHHLLLLILVLSPSFIPRAAAQQPSDSPGDNLNTSNVSPSVAVIVIVLVLAFFITGTVSIYIQHCAESSSSLSPIVVIGTGAGDGQSRRGQIRGLDKSVIDAFPTFLYSEVKELKIGKGSLECAICLNEFEEDETLKLLPKCDHVFHPDCIDTWLAGHTTCPVCRANLVPEQAQIANSAESTHPIGAEGEPEIDNESQVNTRCEEVQITINDQGMAIPNRKFPRSHSTGHSLSRPGEDWERFTLRLPAEVRRQLVARARLKRATSLVALPRESSSRRGYRGDGEGSGSSRYGRLFNFLVPPFVSRGGSVRSSTKVTDNRDVTAETAGSKRYAGNAVTPLETLPPLPV</sequence>